<keyword evidence="4" id="KW-1185">Reference proteome</keyword>
<dbReference type="EMBL" id="JACEIK010000391">
    <property type="protein sequence ID" value="MCD7456274.1"/>
    <property type="molecule type" value="Genomic_DNA"/>
</dbReference>
<evidence type="ECO:0000256" key="1">
    <source>
        <dbReference type="SAM" id="MobiDB-lite"/>
    </source>
</evidence>
<feature type="domain" description="Putative plant transposon protein" evidence="2">
    <location>
        <begin position="24"/>
        <end position="172"/>
    </location>
</feature>
<sequence>MSTSNAWVRFRLDRMEEYYVSFKEKRSIHVEAQFEVPIAPEAIHSLYWTEPIQLHSTSHKKVEDKANQFQWVANIIEIGQPQWAISNGLIHRRDLKFEARMWLDLVCARLIPSQNKTEVPIEVSILMSCIMDHVHINVGELTVEQFKQRDKQQGTSLSYPSHLSMLYVRAAIPLFKPLDKTVRAENVITLATKTDKDSPAMKPTKSIENRTPPPPLASSNTLVA</sequence>
<comment type="caution">
    <text evidence="3">The sequence shown here is derived from an EMBL/GenBank/DDBJ whole genome shotgun (WGS) entry which is preliminary data.</text>
</comment>
<accession>A0ABS8SBW7</accession>
<gene>
    <name evidence="3" type="ORF">HAX54_031078</name>
</gene>
<dbReference type="Pfam" id="PF20167">
    <property type="entry name" value="Transposase_32"/>
    <property type="match status" value="1"/>
</dbReference>
<dbReference type="InterPro" id="IPR046796">
    <property type="entry name" value="Transposase_32_dom"/>
</dbReference>
<protein>
    <recommendedName>
        <fullName evidence="2">Putative plant transposon protein domain-containing protein</fullName>
    </recommendedName>
</protein>
<evidence type="ECO:0000313" key="4">
    <source>
        <dbReference type="Proteomes" id="UP000823775"/>
    </source>
</evidence>
<evidence type="ECO:0000313" key="3">
    <source>
        <dbReference type="EMBL" id="MCD7456274.1"/>
    </source>
</evidence>
<organism evidence="3 4">
    <name type="scientific">Datura stramonium</name>
    <name type="common">Jimsonweed</name>
    <name type="synonym">Common thornapple</name>
    <dbReference type="NCBI Taxonomy" id="4076"/>
    <lineage>
        <taxon>Eukaryota</taxon>
        <taxon>Viridiplantae</taxon>
        <taxon>Streptophyta</taxon>
        <taxon>Embryophyta</taxon>
        <taxon>Tracheophyta</taxon>
        <taxon>Spermatophyta</taxon>
        <taxon>Magnoliopsida</taxon>
        <taxon>eudicotyledons</taxon>
        <taxon>Gunneridae</taxon>
        <taxon>Pentapetalae</taxon>
        <taxon>asterids</taxon>
        <taxon>lamiids</taxon>
        <taxon>Solanales</taxon>
        <taxon>Solanaceae</taxon>
        <taxon>Solanoideae</taxon>
        <taxon>Datureae</taxon>
        <taxon>Datura</taxon>
    </lineage>
</organism>
<evidence type="ECO:0000259" key="2">
    <source>
        <dbReference type="Pfam" id="PF20167"/>
    </source>
</evidence>
<reference evidence="3 4" key="1">
    <citation type="journal article" date="2021" name="BMC Genomics">
        <title>Datura genome reveals duplications of psychoactive alkaloid biosynthetic genes and high mutation rate following tissue culture.</title>
        <authorList>
            <person name="Rajewski A."/>
            <person name="Carter-House D."/>
            <person name="Stajich J."/>
            <person name="Litt A."/>
        </authorList>
    </citation>
    <scope>NUCLEOTIDE SEQUENCE [LARGE SCALE GENOMIC DNA]</scope>
    <source>
        <strain evidence="3">AR-01</strain>
    </source>
</reference>
<feature type="region of interest" description="Disordered" evidence="1">
    <location>
        <begin position="193"/>
        <end position="224"/>
    </location>
</feature>
<dbReference type="Proteomes" id="UP000823775">
    <property type="component" value="Unassembled WGS sequence"/>
</dbReference>
<name>A0ABS8SBW7_DATST</name>
<proteinExistence type="predicted"/>